<evidence type="ECO:0000313" key="1">
    <source>
        <dbReference type="EMBL" id="SHI10782.1"/>
    </source>
</evidence>
<proteinExistence type="predicted"/>
<sequence length="160" mass="18554">MQEEVTEKSIAFVAKNNKMTLSVLKTLISAYLKEKEKQKISKGQTIKRKKISLKELSKKYDGLKSIEINEDNIKGFEKTAKKYGIEYALKKDKTTDPPTYIVFFKGKDTDILDTAFREFIGNEMDKDKRPSLKQALNKMKEISRTLNKDKVKNKHQEQSL</sequence>
<dbReference type="Proteomes" id="UP000184389">
    <property type="component" value="Unassembled WGS sequence"/>
</dbReference>
<dbReference type="RefSeq" id="WP_072744810.1">
    <property type="nucleotide sequence ID" value="NZ_FQXR01000011.1"/>
</dbReference>
<dbReference type="AlphaFoldDB" id="A0A1M5YFP0"/>
<organism evidence="1 2">
    <name type="scientific">Sporanaerobacter acetigenes DSM 13106</name>
    <dbReference type="NCBI Taxonomy" id="1123281"/>
    <lineage>
        <taxon>Bacteria</taxon>
        <taxon>Bacillati</taxon>
        <taxon>Bacillota</taxon>
        <taxon>Tissierellia</taxon>
        <taxon>Tissierellales</taxon>
        <taxon>Sporanaerobacteraceae</taxon>
        <taxon>Sporanaerobacter</taxon>
    </lineage>
</organism>
<protein>
    <recommendedName>
        <fullName evidence="3">PcfB family protein</fullName>
    </recommendedName>
</protein>
<evidence type="ECO:0008006" key="3">
    <source>
        <dbReference type="Google" id="ProtNLM"/>
    </source>
</evidence>
<keyword evidence="2" id="KW-1185">Reference proteome</keyword>
<dbReference type="OrthoDB" id="9811478at2"/>
<accession>A0A1M5YFP0</accession>
<dbReference type="STRING" id="1123281.SAMN02745180_02166"/>
<dbReference type="EMBL" id="FQXR01000011">
    <property type="protein sequence ID" value="SHI10782.1"/>
    <property type="molecule type" value="Genomic_DNA"/>
</dbReference>
<dbReference type="Pfam" id="PF12687">
    <property type="entry name" value="DUF3801"/>
    <property type="match status" value="1"/>
</dbReference>
<name>A0A1M5YFP0_9FIRM</name>
<reference evidence="1 2" key="1">
    <citation type="submission" date="2016-11" db="EMBL/GenBank/DDBJ databases">
        <authorList>
            <person name="Jaros S."/>
            <person name="Januszkiewicz K."/>
            <person name="Wedrychowicz H."/>
        </authorList>
    </citation>
    <scope>NUCLEOTIDE SEQUENCE [LARGE SCALE GENOMIC DNA]</scope>
    <source>
        <strain evidence="1 2">DSM 13106</strain>
    </source>
</reference>
<gene>
    <name evidence="1" type="ORF">SAMN02745180_02166</name>
</gene>
<evidence type="ECO:0000313" key="2">
    <source>
        <dbReference type="Proteomes" id="UP000184389"/>
    </source>
</evidence>
<dbReference type="InterPro" id="IPR024234">
    <property type="entry name" value="DUF3801"/>
</dbReference>